<dbReference type="OrthoDB" id="6472513at2759"/>
<gene>
    <name evidence="1" type="ORF">AVEN_256921_1</name>
</gene>
<protein>
    <recommendedName>
        <fullName evidence="3">Pre-C2HC domain-containing protein</fullName>
    </recommendedName>
</protein>
<comment type="caution">
    <text evidence="1">The sequence shown here is derived from an EMBL/GenBank/DDBJ whole genome shotgun (WGS) entry which is preliminary data.</text>
</comment>
<dbReference type="AlphaFoldDB" id="A0A4Y2CG42"/>
<organism evidence="1 2">
    <name type="scientific">Araneus ventricosus</name>
    <name type="common">Orbweaver spider</name>
    <name type="synonym">Epeira ventricosa</name>
    <dbReference type="NCBI Taxonomy" id="182803"/>
    <lineage>
        <taxon>Eukaryota</taxon>
        <taxon>Metazoa</taxon>
        <taxon>Ecdysozoa</taxon>
        <taxon>Arthropoda</taxon>
        <taxon>Chelicerata</taxon>
        <taxon>Arachnida</taxon>
        <taxon>Araneae</taxon>
        <taxon>Araneomorphae</taxon>
        <taxon>Entelegynae</taxon>
        <taxon>Araneoidea</taxon>
        <taxon>Araneidae</taxon>
        <taxon>Araneus</taxon>
    </lineage>
</organism>
<sequence>MIQSNAKEFYKTSLTFLSTKLSNWLNYERGYPLSFFLIELNKTENVGKIYDIKHLNYLNVTVVPFRGRNMVNQCYKCNYFHHNADCCKIKPNRLKCKGPHQRNQRNIIEKAEKPNCINCGKIGRVASYRGCEKFPKPPTAQQNRQNYHHSARRTFNANQENQSINESMKMPHSLNFFTHQKKNRWHHQMI</sequence>
<evidence type="ECO:0000313" key="1">
    <source>
        <dbReference type="EMBL" id="GBM03381.1"/>
    </source>
</evidence>
<accession>A0A4Y2CG42</accession>
<keyword evidence="2" id="KW-1185">Reference proteome</keyword>
<evidence type="ECO:0000313" key="2">
    <source>
        <dbReference type="Proteomes" id="UP000499080"/>
    </source>
</evidence>
<reference evidence="1 2" key="1">
    <citation type="journal article" date="2019" name="Sci. Rep.">
        <title>Orb-weaving spider Araneus ventricosus genome elucidates the spidroin gene catalogue.</title>
        <authorList>
            <person name="Kono N."/>
            <person name="Nakamura H."/>
            <person name="Ohtoshi R."/>
            <person name="Moran D.A.P."/>
            <person name="Shinohara A."/>
            <person name="Yoshida Y."/>
            <person name="Fujiwara M."/>
            <person name="Mori M."/>
            <person name="Tomita M."/>
            <person name="Arakawa K."/>
        </authorList>
    </citation>
    <scope>NUCLEOTIDE SEQUENCE [LARGE SCALE GENOMIC DNA]</scope>
</reference>
<name>A0A4Y2CG42_ARAVE</name>
<dbReference type="EMBL" id="BGPR01000190">
    <property type="protein sequence ID" value="GBM03381.1"/>
    <property type="molecule type" value="Genomic_DNA"/>
</dbReference>
<proteinExistence type="predicted"/>
<dbReference type="Proteomes" id="UP000499080">
    <property type="component" value="Unassembled WGS sequence"/>
</dbReference>
<evidence type="ECO:0008006" key="3">
    <source>
        <dbReference type="Google" id="ProtNLM"/>
    </source>
</evidence>